<proteinExistence type="predicted"/>
<sequence length="211" mass="24183">MKKLVTNLRKIEAEMERFASPDNKDGFYRQFCFWVYKTWTKCEYIDTEVVDVGYDCSTHPVRTGQLASEMCRTYKEFINANTGNSVCTFNSGSGMACESYSEKLYELFGEACSEKLSEIIELCGLTVPDKYKEDCEDFNELIFGGVVDHQKDSELYEVCEEIACRFGSYGSDLSSYMCEIHGVTDDGEYIFDNDSIFADMTLDDFKRLMVV</sequence>
<keyword evidence="2" id="KW-1185">Reference proteome</keyword>
<organism evidence="1 2">
    <name type="scientific">Shewanella aestuarii</name>
    <dbReference type="NCBI Taxonomy" id="1028752"/>
    <lineage>
        <taxon>Bacteria</taxon>
        <taxon>Pseudomonadati</taxon>
        <taxon>Pseudomonadota</taxon>
        <taxon>Gammaproteobacteria</taxon>
        <taxon>Alteromonadales</taxon>
        <taxon>Shewanellaceae</taxon>
        <taxon>Shewanella</taxon>
    </lineage>
</organism>
<gene>
    <name evidence="1" type="ORF">HBH39_18910</name>
</gene>
<evidence type="ECO:0000313" key="1">
    <source>
        <dbReference type="EMBL" id="QIR16547.1"/>
    </source>
</evidence>
<dbReference type="EMBL" id="CP050315">
    <property type="protein sequence ID" value="QIR16547.1"/>
    <property type="molecule type" value="Genomic_DNA"/>
</dbReference>
<dbReference type="KEGG" id="saes:HBH39_18910"/>
<keyword evidence="1" id="KW-0614">Plasmid</keyword>
<protein>
    <submittedName>
        <fullName evidence="1">Uncharacterized protein</fullName>
    </submittedName>
</protein>
<dbReference type="RefSeq" id="WP_167680375.1">
    <property type="nucleotide sequence ID" value="NZ_CP050315.1"/>
</dbReference>
<dbReference type="Proteomes" id="UP000502608">
    <property type="component" value="Plasmid pPN3F2_2"/>
</dbReference>
<reference evidence="1 2" key="1">
    <citation type="submission" date="2020-03" db="EMBL/GenBank/DDBJ databases">
        <title>Complete genome sequence of Shewanella sp.</title>
        <authorList>
            <person name="Kim Y.-S."/>
            <person name="Kim S.-J."/>
            <person name="Jung H.-K."/>
            <person name="Kim K.-H."/>
        </authorList>
    </citation>
    <scope>NUCLEOTIDE SEQUENCE [LARGE SCALE GENOMIC DNA]</scope>
    <source>
        <strain evidence="1 2">PN3F2</strain>
        <plasmid evidence="1 2">pPN3F2_2</plasmid>
    </source>
</reference>
<name>A0A6G9QR86_9GAMM</name>
<evidence type="ECO:0000313" key="2">
    <source>
        <dbReference type="Proteomes" id="UP000502608"/>
    </source>
</evidence>
<accession>A0A6G9QR86</accession>
<dbReference type="AlphaFoldDB" id="A0A6G9QR86"/>
<geneLocation type="plasmid" evidence="1 2">
    <name>pPN3F2_2</name>
</geneLocation>